<comment type="caution">
    <text evidence="1">The sequence shown here is derived from an EMBL/GenBank/DDBJ whole genome shotgun (WGS) entry which is preliminary data.</text>
</comment>
<keyword evidence="2" id="KW-1185">Reference proteome</keyword>
<gene>
    <name evidence="1" type="primary">Acey_s0227.g2825</name>
    <name evidence="1" type="ORF">Y032_0227g2825</name>
</gene>
<proteinExistence type="predicted"/>
<organism evidence="1 2">
    <name type="scientific">Ancylostoma ceylanicum</name>
    <dbReference type="NCBI Taxonomy" id="53326"/>
    <lineage>
        <taxon>Eukaryota</taxon>
        <taxon>Metazoa</taxon>
        <taxon>Ecdysozoa</taxon>
        <taxon>Nematoda</taxon>
        <taxon>Chromadorea</taxon>
        <taxon>Rhabditida</taxon>
        <taxon>Rhabditina</taxon>
        <taxon>Rhabditomorpha</taxon>
        <taxon>Strongyloidea</taxon>
        <taxon>Ancylostomatidae</taxon>
        <taxon>Ancylostomatinae</taxon>
        <taxon>Ancylostoma</taxon>
    </lineage>
</organism>
<reference evidence="2" key="1">
    <citation type="journal article" date="2015" name="Nat. Genet.">
        <title>The genome and transcriptome of the zoonotic hookworm Ancylostoma ceylanicum identify infection-specific gene families.</title>
        <authorList>
            <person name="Schwarz E.M."/>
            <person name="Hu Y."/>
            <person name="Antoshechkin I."/>
            <person name="Miller M.M."/>
            <person name="Sternberg P.W."/>
            <person name="Aroian R.V."/>
        </authorList>
    </citation>
    <scope>NUCLEOTIDE SEQUENCE</scope>
    <source>
        <strain evidence="2">HY135</strain>
    </source>
</reference>
<dbReference type="AlphaFoldDB" id="A0A016SGV1"/>
<dbReference type="Proteomes" id="UP000024635">
    <property type="component" value="Unassembled WGS sequence"/>
</dbReference>
<evidence type="ECO:0000313" key="2">
    <source>
        <dbReference type="Proteomes" id="UP000024635"/>
    </source>
</evidence>
<name>A0A016SGV1_9BILA</name>
<evidence type="ECO:0000313" key="1">
    <source>
        <dbReference type="EMBL" id="EYB89855.1"/>
    </source>
</evidence>
<protein>
    <submittedName>
        <fullName evidence="1">Uncharacterized protein</fullName>
    </submittedName>
</protein>
<dbReference type="EMBL" id="JARK01001563">
    <property type="protein sequence ID" value="EYB89855.1"/>
    <property type="molecule type" value="Genomic_DNA"/>
</dbReference>
<sequence>MVCRLAEVLSKKKNYFHTNETSRFFFSFQKNETFHYLLSAFAKSRRERALQFRNYELEFRNLISKIYAVFDSLIIW</sequence>
<accession>A0A016SGV1</accession>